<dbReference type="Pfam" id="PF13181">
    <property type="entry name" value="TPR_8"/>
    <property type="match status" value="2"/>
</dbReference>
<dbReference type="RefSeq" id="WP_201429549.1">
    <property type="nucleotide sequence ID" value="NZ_JAEQBW010000001.1"/>
</dbReference>
<dbReference type="Gene3D" id="1.25.40.10">
    <property type="entry name" value="Tetratricopeptide repeat domain"/>
    <property type="match status" value="2"/>
</dbReference>
<dbReference type="EMBL" id="JAEQBW010000001">
    <property type="protein sequence ID" value="MBK6263863.1"/>
    <property type="molecule type" value="Genomic_DNA"/>
</dbReference>
<dbReference type="SMART" id="SM00028">
    <property type="entry name" value="TPR"/>
    <property type="match status" value="3"/>
</dbReference>
<organism evidence="4 5">
    <name type="scientific">Marivirga aurantiaca</name>
    <dbReference type="NCBI Taxonomy" id="2802615"/>
    <lineage>
        <taxon>Bacteria</taxon>
        <taxon>Pseudomonadati</taxon>
        <taxon>Bacteroidota</taxon>
        <taxon>Cytophagia</taxon>
        <taxon>Cytophagales</taxon>
        <taxon>Marivirgaceae</taxon>
        <taxon>Marivirga</taxon>
    </lineage>
</organism>
<evidence type="ECO:0000256" key="3">
    <source>
        <dbReference type="PROSITE-ProRule" id="PRU00339"/>
    </source>
</evidence>
<dbReference type="PANTHER" id="PTHR45641">
    <property type="entry name" value="TETRATRICOPEPTIDE REPEAT PROTEIN (AFU_ORTHOLOGUE AFUA_6G03870)"/>
    <property type="match status" value="1"/>
</dbReference>
<dbReference type="AlphaFoldDB" id="A0A935C8S6"/>
<evidence type="ECO:0000313" key="5">
    <source>
        <dbReference type="Proteomes" id="UP000611723"/>
    </source>
</evidence>
<dbReference type="PROSITE" id="PS50293">
    <property type="entry name" value="TPR_REGION"/>
    <property type="match status" value="1"/>
</dbReference>
<proteinExistence type="predicted"/>
<evidence type="ECO:0000256" key="1">
    <source>
        <dbReference type="ARBA" id="ARBA00022737"/>
    </source>
</evidence>
<feature type="repeat" description="TPR" evidence="3">
    <location>
        <begin position="222"/>
        <end position="255"/>
    </location>
</feature>
<dbReference type="InterPro" id="IPR011990">
    <property type="entry name" value="TPR-like_helical_dom_sf"/>
</dbReference>
<keyword evidence="1" id="KW-0677">Repeat</keyword>
<sequence>MKKILPILFLFFTFCSDKQTDTTQEEWIEMSKKFSGFIDKDEFDSALSIANNRMRIAESSSNDLWKADANNDLGLILMYFGQLEKSEKYYIKSIDYHEDAGTLYGLSLVQRRLGKYDEAYLNATKSYELYRSDSTTKQEDLNFSKLSLASILNGQQKFEESAKLVNEVILFAQHETDSTLLMESMDMLGSICVYSGQPEKAHPLYKKLIKYYESQDLPIKTAESYNDLGTVFHQQNEYDSAIAYYRKSMELKLQRTQDSSIILVNLANIANAYGRLNEPDKEKELRSLIDRIKRQ</sequence>
<keyword evidence="5" id="KW-1185">Reference proteome</keyword>
<protein>
    <submittedName>
        <fullName evidence="4">Tetratricopeptide repeat protein</fullName>
    </submittedName>
</protein>
<gene>
    <name evidence="4" type="ORF">JKA74_02345</name>
</gene>
<evidence type="ECO:0000313" key="4">
    <source>
        <dbReference type="EMBL" id="MBK6263863.1"/>
    </source>
</evidence>
<name>A0A935C8S6_9BACT</name>
<dbReference type="PANTHER" id="PTHR45641:SF19">
    <property type="entry name" value="NEPHROCYSTIN-3"/>
    <property type="match status" value="1"/>
</dbReference>
<dbReference type="PROSITE" id="PS50005">
    <property type="entry name" value="TPR"/>
    <property type="match status" value="1"/>
</dbReference>
<evidence type="ECO:0000256" key="2">
    <source>
        <dbReference type="ARBA" id="ARBA00022803"/>
    </source>
</evidence>
<dbReference type="InterPro" id="IPR019734">
    <property type="entry name" value="TPR_rpt"/>
</dbReference>
<dbReference type="SUPFAM" id="SSF48452">
    <property type="entry name" value="TPR-like"/>
    <property type="match status" value="2"/>
</dbReference>
<comment type="caution">
    <text evidence="4">The sequence shown here is derived from an EMBL/GenBank/DDBJ whole genome shotgun (WGS) entry which is preliminary data.</text>
</comment>
<dbReference type="Proteomes" id="UP000611723">
    <property type="component" value="Unassembled WGS sequence"/>
</dbReference>
<keyword evidence="2 3" id="KW-0802">TPR repeat</keyword>
<reference evidence="4" key="1">
    <citation type="submission" date="2021-01" db="EMBL/GenBank/DDBJ databases">
        <title>Marivirga aurantiaca sp. nov., isolated from intertidal surface sediments.</title>
        <authorList>
            <person name="Zhang M."/>
        </authorList>
    </citation>
    <scope>NUCLEOTIDE SEQUENCE</scope>
    <source>
        <strain evidence="4">S37H4</strain>
    </source>
</reference>
<accession>A0A935C8S6</accession>